<evidence type="ECO:0000256" key="9">
    <source>
        <dbReference type="ARBA" id="ARBA00064635"/>
    </source>
</evidence>
<feature type="compositionally biased region" description="Polar residues" evidence="11">
    <location>
        <begin position="563"/>
        <end position="580"/>
    </location>
</feature>
<keyword evidence="3 12" id="KW-0732">Signal</keyword>
<dbReference type="Gene3D" id="2.60.120.260">
    <property type="entry name" value="Galactose-binding domain-like"/>
    <property type="match status" value="1"/>
</dbReference>
<feature type="domain" description="SUN" evidence="13">
    <location>
        <begin position="269"/>
        <end position="430"/>
    </location>
</feature>
<evidence type="ECO:0000256" key="12">
    <source>
        <dbReference type="SAM" id="SignalP"/>
    </source>
</evidence>
<comment type="subunit">
    <text evidence="9">Interacts with EMP65.</text>
</comment>
<feature type="region of interest" description="Disordered" evidence="11">
    <location>
        <begin position="561"/>
        <end position="609"/>
    </location>
</feature>
<feature type="compositionally biased region" description="Low complexity" evidence="11">
    <location>
        <begin position="115"/>
        <end position="124"/>
    </location>
</feature>
<accession>A0A261XYT6</accession>
<evidence type="ECO:0000256" key="5">
    <source>
        <dbReference type="ARBA" id="ARBA00022989"/>
    </source>
</evidence>
<feature type="compositionally biased region" description="Basic and acidic residues" evidence="11">
    <location>
        <begin position="466"/>
        <end position="476"/>
    </location>
</feature>
<dbReference type="PROSITE" id="PS51469">
    <property type="entry name" value="SUN"/>
    <property type="match status" value="1"/>
</dbReference>
<evidence type="ECO:0000256" key="11">
    <source>
        <dbReference type="SAM" id="MobiDB-lite"/>
    </source>
</evidence>
<evidence type="ECO:0000313" key="14">
    <source>
        <dbReference type="EMBL" id="OZJ03468.1"/>
    </source>
</evidence>
<keyword evidence="6" id="KW-0472">Membrane</keyword>
<evidence type="ECO:0000256" key="1">
    <source>
        <dbReference type="ARBA" id="ARBA00004115"/>
    </source>
</evidence>
<evidence type="ECO:0000259" key="13">
    <source>
        <dbReference type="PROSITE" id="PS51469"/>
    </source>
</evidence>
<feature type="region of interest" description="Disordered" evidence="11">
    <location>
        <begin position="185"/>
        <end position="214"/>
    </location>
</feature>
<proteinExistence type="inferred from homology"/>
<sequence length="936" mass="103144">MLRRSWTVLLVGLVFCTALVASQDTSNPTFIGDKCVCAVPTPRPFECSAPSTLDHRCGPEDDTTPDAVVDPPIIADIFQEPPLLRTAADLPAPETADGEEEQDVGNGEFEPAGDHASTTSATTESHIEASDSFIPPKASERLTSSSATIQSSTASSTSSHTSDKASSPILLSFEEWRDRFLRMEEAKKEKQKQQRQAVRSRGKGQNTGIKIDSLDGGFGDDVGAMFEGSGQGWSLEDTYFGQKSKGDVLGDLDHDDEAINVDVLRRRENADHHGAPVREEVNPLKKLKDRYNYASVDCAATILSSNKDAKGAHSVLSESKDMYMLNKCDSEKFLIVDLCEEVLIDSIVLANFEFFSSTFRDFRVSVSNRYPPKEWIPLGNWTARNTRDLQVFQVEDGINWFQYMKIEFLTHYGREYYCPLSLLRVYGTPQYEYYNVVEKPKMAGDEEDEPMVAVVEEVTTSGPIRETEGVSEHTKVESPMSANTGATPTPNETDSVLEQLEALDKRPLTTGLSGSLNTLFPSSSSAEMCETLECLEALFAEPRDGSSVTTANTFTVTTPAVSFPSQTTLPSSEGSADNPVSSSTQQRSESSLASSISFPTSSIKSEPTGTNTDALLAQLSKALNSGSGAGPQESIYKTIMKRLALLELNATLSQRYLEEQNKMLQELFIKVDDRQKDRMKVVLSHLNDTATRRIDRLRRKYEQLYQTTLVELATSQDETAKALANMNNKLHIMADELLFEKRLTFIQLLLLLILFGSLALTRGTLSAFSPIVAAQQTRQRRQSLALDPFEQASPKEAEPETPYFYHHPTPPSSAAPSPSPDGFREQEDDLYGTVKSSEVYRAHDPGYSVQTPILDDLDILHGRASPADTASPFPELEQPEEEAPVEATEREEEVVPDGELEVSEPMVTLYLPSDTPATESDSFGSEEASVEDSKDK</sequence>
<organism evidence="14 15">
    <name type="scientific">Bifiguratus adelaidae</name>
    <dbReference type="NCBI Taxonomy" id="1938954"/>
    <lineage>
        <taxon>Eukaryota</taxon>
        <taxon>Fungi</taxon>
        <taxon>Fungi incertae sedis</taxon>
        <taxon>Mucoromycota</taxon>
        <taxon>Mucoromycotina</taxon>
        <taxon>Endogonomycetes</taxon>
        <taxon>Endogonales</taxon>
        <taxon>Endogonales incertae sedis</taxon>
        <taxon>Bifiguratus</taxon>
    </lineage>
</organism>
<evidence type="ECO:0000256" key="10">
    <source>
        <dbReference type="ARBA" id="ARBA00075366"/>
    </source>
</evidence>
<comment type="subcellular location">
    <subcellularLocation>
        <location evidence="1">Endoplasmic reticulum membrane</location>
        <topology evidence="1">Single-pass type I membrane protein</topology>
    </subcellularLocation>
</comment>
<feature type="region of interest" description="Disordered" evidence="11">
    <location>
        <begin position="93"/>
        <end position="166"/>
    </location>
</feature>
<gene>
    <name evidence="14" type="ORF">BZG36_02726</name>
</gene>
<evidence type="ECO:0000256" key="2">
    <source>
        <dbReference type="ARBA" id="ARBA00022692"/>
    </source>
</evidence>
<feature type="region of interest" description="Disordered" evidence="11">
    <location>
        <begin position="466"/>
        <end position="493"/>
    </location>
</feature>
<dbReference type="FunFam" id="2.60.120.260:FF:000099">
    <property type="entry name" value="Uncharacterized protein, isoform C"/>
    <property type="match status" value="1"/>
</dbReference>
<feature type="compositionally biased region" description="Low complexity" evidence="11">
    <location>
        <begin position="143"/>
        <end position="166"/>
    </location>
</feature>
<dbReference type="Proteomes" id="UP000242875">
    <property type="component" value="Unassembled WGS sequence"/>
</dbReference>
<evidence type="ECO:0000256" key="8">
    <source>
        <dbReference type="ARBA" id="ARBA00061226"/>
    </source>
</evidence>
<dbReference type="PANTHER" id="PTHR12953">
    <property type="entry name" value="MEMBRANE PROTEIN CH1 RELATED"/>
    <property type="match status" value="1"/>
</dbReference>
<dbReference type="InterPro" id="IPR012919">
    <property type="entry name" value="SUN_dom"/>
</dbReference>
<name>A0A261XYT6_9FUNG</name>
<dbReference type="EMBL" id="MVBO01000084">
    <property type="protein sequence ID" value="OZJ03468.1"/>
    <property type="molecule type" value="Genomic_DNA"/>
</dbReference>
<dbReference type="Pfam" id="PF07738">
    <property type="entry name" value="Sad1_UNC"/>
    <property type="match status" value="1"/>
</dbReference>
<dbReference type="GO" id="GO:0034975">
    <property type="term" value="P:protein folding in endoplasmic reticulum"/>
    <property type="evidence" value="ECO:0007669"/>
    <property type="project" value="TreeGrafter"/>
</dbReference>
<feature type="compositionally biased region" description="Acidic residues" evidence="11">
    <location>
        <begin position="877"/>
        <end position="902"/>
    </location>
</feature>
<feature type="signal peptide" evidence="12">
    <location>
        <begin position="1"/>
        <end position="22"/>
    </location>
</feature>
<feature type="compositionally biased region" description="Polar residues" evidence="11">
    <location>
        <begin position="480"/>
        <end position="493"/>
    </location>
</feature>
<comment type="similarity">
    <text evidence="8">Belongs to the SLP1 family.</text>
</comment>
<dbReference type="AlphaFoldDB" id="A0A261XYT6"/>
<evidence type="ECO:0000313" key="15">
    <source>
        <dbReference type="Proteomes" id="UP000242875"/>
    </source>
</evidence>
<evidence type="ECO:0000256" key="4">
    <source>
        <dbReference type="ARBA" id="ARBA00022824"/>
    </source>
</evidence>
<dbReference type="OrthoDB" id="266334at2759"/>
<feature type="chain" id="PRO_5012514906" description="SUN-like protein 1" evidence="12">
    <location>
        <begin position="23"/>
        <end position="936"/>
    </location>
</feature>
<keyword evidence="15" id="KW-1185">Reference proteome</keyword>
<keyword evidence="2" id="KW-0812">Transmembrane</keyword>
<protein>
    <recommendedName>
        <fullName evidence="10">SUN-like protein 1</fullName>
    </recommendedName>
</protein>
<feature type="region of interest" description="Disordered" evidence="11">
    <location>
        <begin position="863"/>
        <end position="936"/>
    </location>
</feature>
<dbReference type="PANTHER" id="PTHR12953:SF0">
    <property type="entry name" value="SUN DOMAIN-CONTAINING OSSIFICATION FACTOR"/>
    <property type="match status" value="1"/>
</dbReference>
<keyword evidence="4" id="KW-0256">Endoplasmic reticulum</keyword>
<reference evidence="14 15" key="1">
    <citation type="journal article" date="2017" name="Mycologia">
        <title>Bifiguratus adelaidae, gen. et sp. nov., a new member of Mucoromycotina in endophytic and soil-dwelling habitats.</title>
        <authorList>
            <person name="Torres-Cruz T.J."/>
            <person name="Billingsley Tobias T.L."/>
            <person name="Almatruk M."/>
            <person name="Hesse C."/>
            <person name="Kuske C.R."/>
            <person name="Desiro A."/>
            <person name="Benucci G.M."/>
            <person name="Bonito G."/>
            <person name="Stajich J.E."/>
            <person name="Dunlap C."/>
            <person name="Arnold A.E."/>
            <person name="Porras-Alfaro A."/>
        </authorList>
    </citation>
    <scope>NUCLEOTIDE SEQUENCE [LARGE SCALE GENOMIC DNA]</scope>
    <source>
        <strain evidence="14 15">AZ0501</strain>
    </source>
</reference>
<feature type="compositionally biased region" description="Low complexity" evidence="11">
    <location>
        <begin position="581"/>
        <end position="605"/>
    </location>
</feature>
<dbReference type="InterPro" id="IPR045120">
    <property type="entry name" value="Suco/Slp1-like"/>
</dbReference>
<keyword evidence="7" id="KW-0325">Glycoprotein</keyword>
<feature type="region of interest" description="Disordered" evidence="11">
    <location>
        <begin position="786"/>
        <end position="827"/>
    </location>
</feature>
<feature type="compositionally biased region" description="Pro residues" evidence="11">
    <location>
        <begin position="808"/>
        <end position="819"/>
    </location>
</feature>
<evidence type="ECO:0000256" key="6">
    <source>
        <dbReference type="ARBA" id="ARBA00023136"/>
    </source>
</evidence>
<dbReference type="GO" id="GO:0005789">
    <property type="term" value="C:endoplasmic reticulum membrane"/>
    <property type="evidence" value="ECO:0007669"/>
    <property type="project" value="UniProtKB-SubCell"/>
</dbReference>
<evidence type="ECO:0000256" key="3">
    <source>
        <dbReference type="ARBA" id="ARBA00022729"/>
    </source>
</evidence>
<keyword evidence="5" id="KW-1133">Transmembrane helix</keyword>
<comment type="caution">
    <text evidence="14">The sequence shown here is derived from an EMBL/GenBank/DDBJ whole genome shotgun (WGS) entry which is preliminary data.</text>
</comment>
<evidence type="ECO:0000256" key="7">
    <source>
        <dbReference type="ARBA" id="ARBA00023180"/>
    </source>
</evidence>